<evidence type="ECO:0000313" key="2">
    <source>
        <dbReference type="Proteomes" id="UP001597260"/>
    </source>
</evidence>
<proteinExistence type="predicted"/>
<keyword evidence="2" id="KW-1185">Reference proteome</keyword>
<comment type="caution">
    <text evidence="1">The sequence shown here is derived from an EMBL/GenBank/DDBJ whole genome shotgun (WGS) entry which is preliminary data.</text>
</comment>
<feature type="non-terminal residue" evidence="1">
    <location>
        <position position="75"/>
    </location>
</feature>
<protein>
    <submittedName>
        <fullName evidence="1">Uncharacterized protein</fullName>
    </submittedName>
</protein>
<sequence length="75" mass="7227">MTARGITGRLLAAGVGALAARAVLRAVTASPRAATLERTNFRGRTVTLAAGPAFSVGAAVAGALDAPSRPAAAAA</sequence>
<organism evidence="1 2">
    <name type="scientific">Micromonospora sonneratiae</name>
    <dbReference type="NCBI Taxonomy" id="1184706"/>
    <lineage>
        <taxon>Bacteria</taxon>
        <taxon>Bacillati</taxon>
        <taxon>Actinomycetota</taxon>
        <taxon>Actinomycetes</taxon>
        <taxon>Micromonosporales</taxon>
        <taxon>Micromonosporaceae</taxon>
        <taxon>Micromonospora</taxon>
    </lineage>
</organism>
<name>A0ABW3YKB0_9ACTN</name>
<dbReference type="EMBL" id="JBHTMP010000044">
    <property type="protein sequence ID" value="MFD1324195.1"/>
    <property type="molecule type" value="Genomic_DNA"/>
</dbReference>
<reference evidence="2" key="1">
    <citation type="journal article" date="2019" name="Int. J. Syst. Evol. Microbiol.">
        <title>The Global Catalogue of Microorganisms (GCM) 10K type strain sequencing project: providing services to taxonomists for standard genome sequencing and annotation.</title>
        <authorList>
            <consortium name="The Broad Institute Genomics Platform"/>
            <consortium name="The Broad Institute Genome Sequencing Center for Infectious Disease"/>
            <person name="Wu L."/>
            <person name="Ma J."/>
        </authorList>
    </citation>
    <scope>NUCLEOTIDE SEQUENCE [LARGE SCALE GENOMIC DNA]</scope>
    <source>
        <strain evidence="2">JCM 31037</strain>
    </source>
</reference>
<accession>A0ABW3YKB0</accession>
<gene>
    <name evidence="1" type="ORF">ACFQ4H_24205</name>
</gene>
<evidence type="ECO:0000313" key="1">
    <source>
        <dbReference type="EMBL" id="MFD1324195.1"/>
    </source>
</evidence>
<dbReference type="Proteomes" id="UP001597260">
    <property type="component" value="Unassembled WGS sequence"/>
</dbReference>